<proteinExistence type="predicted"/>
<evidence type="ECO:0000313" key="2">
    <source>
        <dbReference type="EMBL" id="MDB8003392.1"/>
    </source>
</evidence>
<evidence type="ECO:0000313" key="3">
    <source>
        <dbReference type="Proteomes" id="UP001210809"/>
    </source>
</evidence>
<reference evidence="2" key="1">
    <citation type="submission" date="2023-01" db="EMBL/GenBank/DDBJ databases">
        <title>Human gut microbiome strain richness.</title>
        <authorList>
            <person name="Chen-Liaw A."/>
        </authorList>
    </citation>
    <scope>NUCLEOTIDE SEQUENCE</scope>
    <source>
        <strain evidence="2">1001283st1_G1_1001283B150217_161031</strain>
    </source>
</reference>
<feature type="domain" description="HTH LytTR-type" evidence="1">
    <location>
        <begin position="10"/>
        <end position="108"/>
    </location>
</feature>
<dbReference type="AlphaFoldDB" id="A0AAW6D118"/>
<name>A0AAW6D118_9FIRM</name>
<gene>
    <name evidence="2" type="ORF">PNE09_04820</name>
</gene>
<organism evidence="2 3">
    <name type="scientific">[Eubacterium] siraeum</name>
    <dbReference type="NCBI Taxonomy" id="39492"/>
    <lineage>
        <taxon>Bacteria</taxon>
        <taxon>Bacillati</taxon>
        <taxon>Bacillota</taxon>
        <taxon>Clostridia</taxon>
        <taxon>Eubacteriales</taxon>
        <taxon>Oscillospiraceae</taxon>
        <taxon>Oscillospiraceae incertae sedis</taxon>
    </lineage>
</organism>
<accession>A0AAW6D118</accession>
<keyword evidence="2" id="KW-0238">DNA-binding</keyword>
<comment type="caution">
    <text evidence="2">The sequence shown here is derived from an EMBL/GenBank/DDBJ whole genome shotgun (WGS) entry which is preliminary data.</text>
</comment>
<dbReference type="EMBL" id="JAQLXW010000005">
    <property type="protein sequence ID" value="MDB8003392.1"/>
    <property type="molecule type" value="Genomic_DNA"/>
</dbReference>
<dbReference type="PROSITE" id="PS50930">
    <property type="entry name" value="HTH_LYTTR"/>
    <property type="match status" value="1"/>
</dbReference>
<dbReference type="Gene3D" id="3.30.450.20">
    <property type="entry name" value="PAS domain"/>
    <property type="match status" value="1"/>
</dbReference>
<dbReference type="SMART" id="SM00850">
    <property type="entry name" value="LytTR"/>
    <property type="match status" value="1"/>
</dbReference>
<sequence length="268" mass="30998">MTNFNKSEYIAIISERKKVVISVSSILYIVMEGKTAEIHLSDGKIYNTRMTFVALEAMLGDGFIKAHRGCIVSAMAIHEISDMIDLVNGEKLEYARRRKNNIIESLQTSRKRIIKGFDHDGVPDTEEQYHDYYRSFDEMPFAFTDIEMVFNEECKAVDWIFRYANEALARLEKLPLEKLVGQSFGTLFSNMDAKWLKGYERSTLYGETLELMDYSPEIDTHLKVICFPTFKGHCGCILFDVDKIWFVQHSEDSAKTLARYYAKLPNNK</sequence>
<dbReference type="Proteomes" id="UP001210809">
    <property type="component" value="Unassembled WGS sequence"/>
</dbReference>
<dbReference type="GO" id="GO:0003677">
    <property type="term" value="F:DNA binding"/>
    <property type="evidence" value="ECO:0007669"/>
    <property type="project" value="UniProtKB-KW"/>
</dbReference>
<dbReference type="InterPro" id="IPR007492">
    <property type="entry name" value="LytTR_DNA-bd_dom"/>
</dbReference>
<protein>
    <submittedName>
        <fullName evidence="2">LytTR family DNA-binding domain-containing protein</fullName>
    </submittedName>
</protein>
<dbReference type="Pfam" id="PF04397">
    <property type="entry name" value="LytTR"/>
    <property type="match status" value="1"/>
</dbReference>
<dbReference type="Gene3D" id="2.40.50.1020">
    <property type="entry name" value="LytTr DNA-binding domain"/>
    <property type="match status" value="1"/>
</dbReference>
<evidence type="ECO:0000259" key="1">
    <source>
        <dbReference type="PROSITE" id="PS50930"/>
    </source>
</evidence>